<dbReference type="AlphaFoldDB" id="A0AAN9JQ58"/>
<name>A0AAN9JQ58_CLITE</name>
<keyword evidence="4" id="KW-0732">Signal</keyword>
<proteinExistence type="inferred from homology"/>
<dbReference type="EMBL" id="JAYKXN010000003">
    <property type="protein sequence ID" value="KAK7303252.1"/>
    <property type="molecule type" value="Genomic_DNA"/>
</dbReference>
<dbReference type="FunFam" id="2.40.70.10:FF:000045">
    <property type="entry name" value="Basic 7S globulin"/>
    <property type="match status" value="1"/>
</dbReference>
<accession>A0AAN9JQ58</accession>
<dbReference type="CDD" id="cd05489">
    <property type="entry name" value="xylanase_inhibitor_I_like"/>
    <property type="match status" value="1"/>
</dbReference>
<evidence type="ECO:0000256" key="4">
    <source>
        <dbReference type="ARBA" id="ARBA00022729"/>
    </source>
</evidence>
<dbReference type="InterPro" id="IPR033121">
    <property type="entry name" value="PEPTIDASE_A1"/>
</dbReference>
<dbReference type="Pfam" id="PF14541">
    <property type="entry name" value="TAXi_C"/>
    <property type="match status" value="1"/>
</dbReference>
<keyword evidence="7" id="KW-1185">Reference proteome</keyword>
<dbReference type="InterPro" id="IPR033868">
    <property type="entry name" value="Xylanase_inhibitor_I-like"/>
</dbReference>
<feature type="domain" description="Peptidase A1" evidence="5">
    <location>
        <begin position="47"/>
        <end position="417"/>
    </location>
</feature>
<dbReference type="PROSITE" id="PS51767">
    <property type="entry name" value="PEPTIDASE_A1"/>
    <property type="match status" value="1"/>
</dbReference>
<dbReference type="InterPro" id="IPR021109">
    <property type="entry name" value="Peptidase_aspartic_dom_sf"/>
</dbReference>
<dbReference type="GO" id="GO:0006508">
    <property type="term" value="P:proteolysis"/>
    <property type="evidence" value="ECO:0007669"/>
    <property type="project" value="InterPro"/>
</dbReference>
<evidence type="ECO:0000259" key="5">
    <source>
        <dbReference type="PROSITE" id="PS51767"/>
    </source>
</evidence>
<sequence>MAIASTFLLFHTFVIITTFISSSLAYTTFHPKALVLPVTRDSLTSQYVTLLHQRTPLVPIKLTIDLSGQFLWVDCENGYVSSTYHPAHCHTPQCYITGSKSCRDCSLSRPGCNNHTCNLFPNNILTHINEVGEVALDVVAINSTNGSNPGKMVTVPNFLFTCGSTNLLKGLAKGVKGMAGLGRNQISVPSLFASAFSFHQKFAICLSSSTTSTGVLFFGDGPYVFLPSIDVSKSLMYTPLVKNPDNSAGPIFHGRPAAEYFIGVKGIRINGENVILNTSLLTIGNEGEGGTKISTLNPYTVMESSIYHAFVDAFAKELAHVPRVKPVAPFGLCFESKNLGSTRVGPGVPPIEFVLQGKDVVWMIFGANSLVQVSNDVSCLAFVDGGVQATTSIVIGGYQLEDNLLEFDLANSRLGFTSSLLFIRTTCANFNFTSSSLSKETF</sequence>
<comment type="similarity">
    <text evidence="2">Belongs to the peptidase A1 family.</text>
</comment>
<protein>
    <recommendedName>
        <fullName evidence="5">Peptidase A1 domain-containing protein</fullName>
    </recommendedName>
</protein>
<dbReference type="Gene3D" id="2.40.70.10">
    <property type="entry name" value="Acid Proteases"/>
    <property type="match status" value="2"/>
</dbReference>
<dbReference type="SUPFAM" id="SSF50630">
    <property type="entry name" value="Acid proteases"/>
    <property type="match status" value="1"/>
</dbReference>
<dbReference type="Pfam" id="PF14543">
    <property type="entry name" value="TAXi_N"/>
    <property type="match status" value="1"/>
</dbReference>
<evidence type="ECO:0000256" key="3">
    <source>
        <dbReference type="ARBA" id="ARBA00022525"/>
    </source>
</evidence>
<keyword evidence="3" id="KW-0964">Secreted</keyword>
<comment type="caution">
    <text evidence="6">The sequence shown here is derived from an EMBL/GenBank/DDBJ whole genome shotgun (WGS) entry which is preliminary data.</text>
</comment>
<evidence type="ECO:0000256" key="1">
    <source>
        <dbReference type="ARBA" id="ARBA00004239"/>
    </source>
</evidence>
<dbReference type="InterPro" id="IPR032799">
    <property type="entry name" value="TAXi_C"/>
</dbReference>
<dbReference type="GO" id="GO:0004190">
    <property type="term" value="F:aspartic-type endopeptidase activity"/>
    <property type="evidence" value="ECO:0007669"/>
    <property type="project" value="InterPro"/>
</dbReference>
<evidence type="ECO:0000256" key="2">
    <source>
        <dbReference type="ARBA" id="ARBA00007447"/>
    </source>
</evidence>
<dbReference type="PANTHER" id="PTHR47965:SF103">
    <property type="entry name" value="EUKARYOTIC ASPARTYL PROTEASE FAMILY PROTEIN"/>
    <property type="match status" value="1"/>
</dbReference>
<reference evidence="6 7" key="1">
    <citation type="submission" date="2024-01" db="EMBL/GenBank/DDBJ databases">
        <title>The genomes of 5 underutilized Papilionoideae crops provide insights into root nodulation and disease resistance.</title>
        <authorList>
            <person name="Yuan L."/>
        </authorList>
    </citation>
    <scope>NUCLEOTIDE SEQUENCE [LARGE SCALE GENOMIC DNA]</scope>
    <source>
        <strain evidence="6">LY-2023</strain>
        <tissue evidence="6">Leaf</tissue>
    </source>
</reference>
<gene>
    <name evidence="6" type="ORF">RJT34_14154</name>
</gene>
<organism evidence="6 7">
    <name type="scientific">Clitoria ternatea</name>
    <name type="common">Butterfly pea</name>
    <dbReference type="NCBI Taxonomy" id="43366"/>
    <lineage>
        <taxon>Eukaryota</taxon>
        <taxon>Viridiplantae</taxon>
        <taxon>Streptophyta</taxon>
        <taxon>Embryophyta</taxon>
        <taxon>Tracheophyta</taxon>
        <taxon>Spermatophyta</taxon>
        <taxon>Magnoliopsida</taxon>
        <taxon>eudicotyledons</taxon>
        <taxon>Gunneridae</taxon>
        <taxon>Pentapetalae</taxon>
        <taxon>rosids</taxon>
        <taxon>fabids</taxon>
        <taxon>Fabales</taxon>
        <taxon>Fabaceae</taxon>
        <taxon>Papilionoideae</taxon>
        <taxon>50 kb inversion clade</taxon>
        <taxon>NPAAA clade</taxon>
        <taxon>indigoferoid/millettioid clade</taxon>
        <taxon>Phaseoleae</taxon>
        <taxon>Clitoria</taxon>
    </lineage>
</organism>
<comment type="subcellular location">
    <subcellularLocation>
        <location evidence="1">Secreted</location>
        <location evidence="1">Extracellular space</location>
    </subcellularLocation>
</comment>
<dbReference type="GO" id="GO:0005576">
    <property type="term" value="C:extracellular region"/>
    <property type="evidence" value="ECO:0007669"/>
    <property type="project" value="UniProtKB-SubCell"/>
</dbReference>
<evidence type="ECO:0000313" key="7">
    <source>
        <dbReference type="Proteomes" id="UP001359559"/>
    </source>
</evidence>
<dbReference type="InterPro" id="IPR001461">
    <property type="entry name" value="Aspartic_peptidase_A1"/>
</dbReference>
<dbReference type="Proteomes" id="UP001359559">
    <property type="component" value="Unassembled WGS sequence"/>
</dbReference>
<dbReference type="InterPro" id="IPR032861">
    <property type="entry name" value="TAXi_N"/>
</dbReference>
<dbReference type="FunFam" id="2.40.70.10:FF:000041">
    <property type="entry name" value="Basic 7S globulin"/>
    <property type="match status" value="1"/>
</dbReference>
<evidence type="ECO:0000313" key="6">
    <source>
        <dbReference type="EMBL" id="KAK7303252.1"/>
    </source>
</evidence>
<dbReference type="PANTHER" id="PTHR47965">
    <property type="entry name" value="ASPARTYL PROTEASE-RELATED"/>
    <property type="match status" value="1"/>
</dbReference>